<dbReference type="EMBL" id="BARV01005337">
    <property type="protein sequence ID" value="GAI14009.1"/>
    <property type="molecule type" value="Genomic_DNA"/>
</dbReference>
<keyword evidence="6" id="KW-0413">Isomerase</keyword>
<protein>
    <recommendedName>
        <fullName evidence="3">diaminopimelate epimerase</fullName>
        <ecNumber evidence="3">5.1.1.7</ecNumber>
    </recommendedName>
</protein>
<dbReference type="GO" id="GO:0008837">
    <property type="term" value="F:diaminopimelate epimerase activity"/>
    <property type="evidence" value="ECO:0007669"/>
    <property type="project" value="UniProtKB-EC"/>
</dbReference>
<sequence>MNFTKVQGAGNDFILVEADKAQRDWPQVAIAMCDRHFGVGSDGLLLMLPSNNADFQMRVFNSDGSEAEACGNGLRCLAKYALHKGLADSKA</sequence>
<evidence type="ECO:0000256" key="4">
    <source>
        <dbReference type="ARBA" id="ARBA00022605"/>
    </source>
</evidence>
<evidence type="ECO:0000256" key="3">
    <source>
        <dbReference type="ARBA" id="ARBA00013080"/>
    </source>
</evidence>
<reference evidence="8" key="1">
    <citation type="journal article" date="2014" name="Front. Microbiol.">
        <title>High frequency of phylogenetically diverse reductive dehalogenase-homologous genes in deep subseafloor sedimentary metagenomes.</title>
        <authorList>
            <person name="Kawai M."/>
            <person name="Futagami T."/>
            <person name="Toyoda A."/>
            <person name="Takaki Y."/>
            <person name="Nishi S."/>
            <person name="Hori S."/>
            <person name="Arai W."/>
            <person name="Tsubouchi T."/>
            <person name="Morono Y."/>
            <person name="Uchiyama I."/>
            <person name="Ito T."/>
            <person name="Fujiyama A."/>
            <person name="Inagaki F."/>
            <person name="Takami H."/>
        </authorList>
    </citation>
    <scope>NUCLEOTIDE SEQUENCE</scope>
    <source>
        <strain evidence="8">Expedition CK06-06</strain>
    </source>
</reference>
<proteinExistence type="inferred from homology"/>
<evidence type="ECO:0000256" key="7">
    <source>
        <dbReference type="ARBA" id="ARBA00051712"/>
    </source>
</evidence>
<evidence type="ECO:0000256" key="5">
    <source>
        <dbReference type="ARBA" id="ARBA00023154"/>
    </source>
</evidence>
<keyword evidence="5" id="KW-0457">Lysine biosynthesis</keyword>
<accession>X1N5W7</accession>
<dbReference type="Gene3D" id="3.10.310.10">
    <property type="entry name" value="Diaminopimelate Epimerase, Chain A, domain 1"/>
    <property type="match status" value="1"/>
</dbReference>
<dbReference type="PROSITE" id="PS01326">
    <property type="entry name" value="DAP_EPIMERASE"/>
    <property type="match status" value="1"/>
</dbReference>
<dbReference type="GO" id="GO:0009089">
    <property type="term" value="P:lysine biosynthetic process via diaminopimelate"/>
    <property type="evidence" value="ECO:0007669"/>
    <property type="project" value="UniProtKB-UniPathway"/>
</dbReference>
<dbReference type="Pfam" id="PF01678">
    <property type="entry name" value="DAP_epimerase"/>
    <property type="match status" value="1"/>
</dbReference>
<evidence type="ECO:0000313" key="8">
    <source>
        <dbReference type="EMBL" id="GAI14009.1"/>
    </source>
</evidence>
<evidence type="ECO:0000256" key="2">
    <source>
        <dbReference type="ARBA" id="ARBA00010219"/>
    </source>
</evidence>
<name>X1N5W7_9ZZZZ</name>
<dbReference type="InterPro" id="IPR018510">
    <property type="entry name" value="DAP_epimerase_AS"/>
</dbReference>
<gene>
    <name evidence="8" type="ORF">S06H3_11167</name>
</gene>
<dbReference type="UniPathway" id="UPA00034">
    <property type="reaction ID" value="UER00025"/>
</dbReference>
<dbReference type="PANTHER" id="PTHR31689">
    <property type="entry name" value="DIAMINOPIMELATE EPIMERASE, CHLOROPLASTIC"/>
    <property type="match status" value="1"/>
</dbReference>
<comment type="catalytic activity">
    <reaction evidence="7">
        <text>(2S,6S)-2,6-diaminopimelate = meso-2,6-diaminopimelate</text>
        <dbReference type="Rhea" id="RHEA:15393"/>
        <dbReference type="ChEBI" id="CHEBI:57609"/>
        <dbReference type="ChEBI" id="CHEBI:57791"/>
        <dbReference type="EC" id="5.1.1.7"/>
    </reaction>
</comment>
<dbReference type="GO" id="GO:0005829">
    <property type="term" value="C:cytosol"/>
    <property type="evidence" value="ECO:0007669"/>
    <property type="project" value="TreeGrafter"/>
</dbReference>
<dbReference type="EC" id="5.1.1.7" evidence="3"/>
<dbReference type="InterPro" id="IPR001653">
    <property type="entry name" value="DAP_epimerase_DapF"/>
</dbReference>
<dbReference type="AlphaFoldDB" id="X1N5W7"/>
<keyword evidence="4" id="KW-0028">Amino-acid biosynthesis</keyword>
<organism evidence="8">
    <name type="scientific">marine sediment metagenome</name>
    <dbReference type="NCBI Taxonomy" id="412755"/>
    <lineage>
        <taxon>unclassified sequences</taxon>
        <taxon>metagenomes</taxon>
        <taxon>ecological metagenomes</taxon>
    </lineage>
</organism>
<evidence type="ECO:0000256" key="6">
    <source>
        <dbReference type="ARBA" id="ARBA00023235"/>
    </source>
</evidence>
<comment type="pathway">
    <text evidence="1">Amino-acid biosynthesis; L-lysine biosynthesis via DAP pathway; DL-2,6-diaminopimelate from LL-2,6-diaminopimelate: step 1/1.</text>
</comment>
<dbReference type="SUPFAM" id="SSF54506">
    <property type="entry name" value="Diaminopimelate epimerase-like"/>
    <property type="match status" value="1"/>
</dbReference>
<feature type="non-terminal residue" evidence="8">
    <location>
        <position position="91"/>
    </location>
</feature>
<evidence type="ECO:0000256" key="1">
    <source>
        <dbReference type="ARBA" id="ARBA00005196"/>
    </source>
</evidence>
<dbReference type="PANTHER" id="PTHR31689:SF0">
    <property type="entry name" value="DIAMINOPIMELATE EPIMERASE"/>
    <property type="match status" value="1"/>
</dbReference>
<comment type="caution">
    <text evidence="8">The sequence shown here is derived from an EMBL/GenBank/DDBJ whole genome shotgun (WGS) entry which is preliminary data.</text>
</comment>
<comment type="similarity">
    <text evidence="2">Belongs to the diaminopimelate epimerase family.</text>
</comment>